<gene>
    <name evidence="5" type="ORF">EVA_13987</name>
</gene>
<evidence type="ECO:0000256" key="2">
    <source>
        <dbReference type="ARBA" id="ARBA00023136"/>
    </source>
</evidence>
<dbReference type="AlphaFoldDB" id="J9FSH1"/>
<dbReference type="Gene3D" id="2.40.170.20">
    <property type="entry name" value="TonB-dependent receptor, beta-barrel domain"/>
    <property type="match status" value="1"/>
</dbReference>
<accession>J9FSH1</accession>
<feature type="non-terminal residue" evidence="5">
    <location>
        <position position="275"/>
    </location>
</feature>
<evidence type="ECO:0000259" key="4">
    <source>
        <dbReference type="Pfam" id="PF00593"/>
    </source>
</evidence>
<keyword evidence="2" id="KW-0472">Membrane</keyword>
<keyword evidence="3" id="KW-0998">Cell outer membrane</keyword>
<proteinExistence type="predicted"/>
<organism evidence="5">
    <name type="scientific">gut metagenome</name>
    <dbReference type="NCBI Taxonomy" id="749906"/>
    <lineage>
        <taxon>unclassified sequences</taxon>
        <taxon>metagenomes</taxon>
        <taxon>organismal metagenomes</taxon>
    </lineage>
</organism>
<dbReference type="Pfam" id="PF00593">
    <property type="entry name" value="TonB_dep_Rec_b-barrel"/>
    <property type="match status" value="1"/>
</dbReference>
<feature type="domain" description="TonB-dependent receptor-like beta-barrel" evidence="4">
    <location>
        <begin position="42"/>
        <end position="274"/>
    </location>
</feature>
<evidence type="ECO:0000256" key="1">
    <source>
        <dbReference type="ARBA" id="ARBA00004442"/>
    </source>
</evidence>
<comment type="subcellular location">
    <subcellularLocation>
        <location evidence="1">Cell outer membrane</location>
    </subcellularLocation>
</comment>
<dbReference type="SUPFAM" id="SSF56935">
    <property type="entry name" value="Porins"/>
    <property type="match status" value="1"/>
</dbReference>
<dbReference type="InterPro" id="IPR036942">
    <property type="entry name" value="Beta-barrel_TonB_sf"/>
</dbReference>
<name>J9FSH1_9ZZZZ</name>
<comment type="caution">
    <text evidence="5">The sequence shown here is derived from an EMBL/GenBank/DDBJ whole genome shotgun (WGS) entry which is preliminary data.</text>
</comment>
<dbReference type="EMBL" id="AMCI01004525">
    <property type="protein sequence ID" value="EJW97906.1"/>
    <property type="molecule type" value="Genomic_DNA"/>
</dbReference>
<dbReference type="InterPro" id="IPR000531">
    <property type="entry name" value="Beta-barrel_TonB"/>
</dbReference>
<evidence type="ECO:0000256" key="3">
    <source>
        <dbReference type="ARBA" id="ARBA00023237"/>
    </source>
</evidence>
<feature type="non-terminal residue" evidence="5">
    <location>
        <position position="1"/>
    </location>
</feature>
<evidence type="ECO:0000313" key="5">
    <source>
        <dbReference type="EMBL" id="EJW97906.1"/>
    </source>
</evidence>
<sequence length="275" mass="31713">EQIDMNYRHNSLDIFGMLSFEKTQNRQKDILEQTTWADTIWTQNNYQQSDLNYRGLDGRIGFNYDFSERHSVGVRYDLSTSLDNKMFTDFDSEVQADGKLYDILHSSIDSKATSKPEHQLNIYYAGQIGKGELAWDADYYSHRYNQLSVNAEESEEHSNRTVTSDNRVDNELFATKASFSHPLWGGSISMGGEYTYTDRHDDYVNPEGYVPTAFSRIREKSLAGFVQFSRPLPFGLANVGVRYEHVDFDYFESGNYIPGQSRVYDDFFPNVSLNA</sequence>
<dbReference type="GO" id="GO:0009279">
    <property type="term" value="C:cell outer membrane"/>
    <property type="evidence" value="ECO:0007669"/>
    <property type="project" value="UniProtKB-SubCell"/>
</dbReference>
<reference evidence="5" key="1">
    <citation type="journal article" date="2012" name="PLoS ONE">
        <title>Gene sets for utilization of primary and secondary nutrition supplies in the distal gut of endangered iberian lynx.</title>
        <authorList>
            <person name="Alcaide M."/>
            <person name="Messina E."/>
            <person name="Richter M."/>
            <person name="Bargiela R."/>
            <person name="Peplies J."/>
            <person name="Huws S.A."/>
            <person name="Newbold C.J."/>
            <person name="Golyshin P.N."/>
            <person name="Simon M.A."/>
            <person name="Lopez G."/>
            <person name="Yakimov M.M."/>
            <person name="Ferrer M."/>
        </authorList>
    </citation>
    <scope>NUCLEOTIDE SEQUENCE</scope>
</reference>
<protein>
    <recommendedName>
        <fullName evidence="4">TonB-dependent receptor-like beta-barrel domain-containing protein</fullName>
    </recommendedName>
</protein>